<comment type="caution">
    <text evidence="3">The sequence shown here is derived from an EMBL/GenBank/DDBJ whole genome shotgun (WGS) entry which is preliminary data.</text>
</comment>
<dbReference type="InterPro" id="IPR001638">
    <property type="entry name" value="Solute-binding_3/MltF_N"/>
</dbReference>
<evidence type="ECO:0000313" key="3">
    <source>
        <dbReference type="EMBL" id="MFC0350328.1"/>
    </source>
</evidence>
<feature type="domain" description="Solute-binding protein family 3/N-terminal" evidence="2">
    <location>
        <begin position="30"/>
        <end position="251"/>
    </location>
</feature>
<dbReference type="EMBL" id="JBHLXJ010000012">
    <property type="protein sequence ID" value="MFC0350328.1"/>
    <property type="molecule type" value="Genomic_DNA"/>
</dbReference>
<evidence type="ECO:0000256" key="1">
    <source>
        <dbReference type="SAM" id="SignalP"/>
    </source>
</evidence>
<keyword evidence="1" id="KW-0732">Signal</keyword>
<feature type="signal peptide" evidence="1">
    <location>
        <begin position="1"/>
        <end position="23"/>
    </location>
</feature>
<dbReference type="SUPFAM" id="SSF53850">
    <property type="entry name" value="Periplasmic binding protein-like II"/>
    <property type="match status" value="1"/>
</dbReference>
<evidence type="ECO:0000259" key="2">
    <source>
        <dbReference type="SMART" id="SM00062"/>
    </source>
</evidence>
<sequence length="251" mass="28532">MMALLKNFLITASLLYLNAPALAQSPTTPTLSLYCEDDKPLQYFDENKELTGLTVEVVQEIQRRIGNKDRIQVVPWSRGMDKLNKEPNSFLFTMARTADREHLYQWIGPILFIEYGLYVKADSKIQIKSLDDAKKIGLIGVYRDDIRDQTLSKLGFTNLDRASSVASSFKKLMIGRIAAYADAKKGVAITANLAGYQEKDVKLAYDLFKNPLYIAVSKNTDAAIVKQWNNTLDEMKKDKSFLKILKKYNEQ</sequence>
<dbReference type="Gene3D" id="3.40.190.10">
    <property type="entry name" value="Periplasmic binding protein-like II"/>
    <property type="match status" value="2"/>
</dbReference>
<dbReference type="Proteomes" id="UP001589844">
    <property type="component" value="Unassembled WGS sequence"/>
</dbReference>
<proteinExistence type="predicted"/>
<feature type="chain" id="PRO_5045887455" evidence="1">
    <location>
        <begin position="24"/>
        <end position="251"/>
    </location>
</feature>
<evidence type="ECO:0000313" key="4">
    <source>
        <dbReference type="Proteomes" id="UP001589844"/>
    </source>
</evidence>
<dbReference type="PANTHER" id="PTHR38834">
    <property type="entry name" value="PERIPLASMIC SUBSTRATE BINDING PROTEIN FAMILY 3"/>
    <property type="match status" value="1"/>
</dbReference>
<reference evidence="3 4" key="1">
    <citation type="submission" date="2024-09" db="EMBL/GenBank/DDBJ databases">
        <authorList>
            <person name="Sun Q."/>
            <person name="Mori K."/>
        </authorList>
    </citation>
    <scope>NUCLEOTIDE SEQUENCE [LARGE SCALE GENOMIC DNA]</scope>
    <source>
        <strain evidence="3 4">CCM 8677</strain>
    </source>
</reference>
<dbReference type="PANTHER" id="PTHR38834:SF3">
    <property type="entry name" value="SOLUTE-BINDING PROTEIN FAMILY 3_N-TERMINAL DOMAIN-CONTAINING PROTEIN"/>
    <property type="match status" value="1"/>
</dbReference>
<gene>
    <name evidence="3" type="ORF">ACFFJH_10965</name>
</gene>
<accession>A0ABV6IES9</accession>
<dbReference type="Pfam" id="PF00497">
    <property type="entry name" value="SBP_bac_3"/>
    <property type="match status" value="1"/>
</dbReference>
<keyword evidence="4" id="KW-1185">Reference proteome</keyword>
<name>A0ABV6IES9_9BURK</name>
<dbReference type="SMART" id="SM00062">
    <property type="entry name" value="PBPb"/>
    <property type="match status" value="1"/>
</dbReference>
<protein>
    <submittedName>
        <fullName evidence="3">Substrate-binding periplasmic protein</fullName>
    </submittedName>
</protein>
<organism evidence="3 4">
    <name type="scientific">Undibacterium danionis</name>
    <dbReference type="NCBI Taxonomy" id="1812100"/>
    <lineage>
        <taxon>Bacteria</taxon>
        <taxon>Pseudomonadati</taxon>
        <taxon>Pseudomonadota</taxon>
        <taxon>Betaproteobacteria</taxon>
        <taxon>Burkholderiales</taxon>
        <taxon>Oxalobacteraceae</taxon>
        <taxon>Undibacterium</taxon>
    </lineage>
</organism>
<dbReference type="RefSeq" id="WP_390212507.1">
    <property type="nucleotide sequence ID" value="NZ_JBHLXJ010000012.1"/>
</dbReference>